<dbReference type="RefSeq" id="WP_184684923.1">
    <property type="nucleotide sequence ID" value="NZ_JACHLL010000006.1"/>
</dbReference>
<feature type="transmembrane region" description="Helical" evidence="1">
    <location>
        <begin position="21"/>
        <end position="42"/>
    </location>
</feature>
<sequence>MFESWAFALNSKKIRWTLITLGVFTTIPFASLSITAAMYFTYLAEFNIETMGLGIFGFGSLLAIAAAWVRLILAPQKFQQSAWLRRITALGLALGIILDLAMLSGMITKGTTNPKFGVIGWLLLLTLPIGVFLLGATIGEKRAL</sequence>
<feature type="transmembrane region" description="Helical" evidence="1">
    <location>
        <begin position="87"/>
        <end position="107"/>
    </location>
</feature>
<dbReference type="EMBL" id="JACHLL010000006">
    <property type="protein sequence ID" value="MBB6343012.1"/>
    <property type="molecule type" value="Genomic_DNA"/>
</dbReference>
<gene>
    <name evidence="2" type="ORF">HNP49_003200</name>
</gene>
<evidence type="ECO:0000313" key="3">
    <source>
        <dbReference type="Proteomes" id="UP000557193"/>
    </source>
</evidence>
<dbReference type="Proteomes" id="UP000557193">
    <property type="component" value="Unassembled WGS sequence"/>
</dbReference>
<accession>A0A7X0BUM2</accession>
<keyword evidence="3" id="KW-1185">Reference proteome</keyword>
<evidence type="ECO:0000256" key="1">
    <source>
        <dbReference type="SAM" id="Phobius"/>
    </source>
</evidence>
<keyword evidence="1" id="KW-0812">Transmembrane</keyword>
<protein>
    <submittedName>
        <fullName evidence="2">Uncharacterized protein</fullName>
    </submittedName>
</protein>
<feature type="transmembrane region" description="Helical" evidence="1">
    <location>
        <begin position="119"/>
        <end position="139"/>
    </location>
</feature>
<evidence type="ECO:0000313" key="2">
    <source>
        <dbReference type="EMBL" id="MBB6343012.1"/>
    </source>
</evidence>
<keyword evidence="1" id="KW-0472">Membrane</keyword>
<keyword evidence="1" id="KW-1133">Transmembrane helix</keyword>
<feature type="transmembrane region" description="Helical" evidence="1">
    <location>
        <begin position="54"/>
        <end position="75"/>
    </location>
</feature>
<name>A0A7X0BUM2_9PSED</name>
<comment type="caution">
    <text evidence="2">The sequence shown here is derived from an EMBL/GenBank/DDBJ whole genome shotgun (WGS) entry which is preliminary data.</text>
</comment>
<reference evidence="2 3" key="1">
    <citation type="submission" date="2020-08" db="EMBL/GenBank/DDBJ databases">
        <title>Functional genomics of gut bacteria from endangered species of beetles.</title>
        <authorList>
            <person name="Carlos-Shanley C."/>
        </authorList>
    </citation>
    <scope>NUCLEOTIDE SEQUENCE [LARGE SCALE GENOMIC DNA]</scope>
    <source>
        <strain evidence="2 3">S00202</strain>
    </source>
</reference>
<proteinExistence type="predicted"/>
<organism evidence="2 3">
    <name type="scientific">Pseudomonas fluvialis</name>
    <dbReference type="NCBI Taxonomy" id="1793966"/>
    <lineage>
        <taxon>Bacteria</taxon>
        <taxon>Pseudomonadati</taxon>
        <taxon>Pseudomonadota</taxon>
        <taxon>Gammaproteobacteria</taxon>
        <taxon>Pseudomonadales</taxon>
        <taxon>Pseudomonadaceae</taxon>
        <taxon>Pseudomonas</taxon>
    </lineage>
</organism>
<dbReference type="AlphaFoldDB" id="A0A7X0BUM2"/>